<protein>
    <recommendedName>
        <fullName evidence="4">Phage terminase large subunit-like protein</fullName>
    </recommendedName>
</protein>
<reference evidence="2 3" key="1">
    <citation type="submission" date="2016-12" db="EMBL/GenBank/DDBJ databases">
        <title>The draft genome sequence of Actinophytocola xinjiangensis.</title>
        <authorList>
            <person name="Wang W."/>
            <person name="Yuan L."/>
        </authorList>
    </citation>
    <scope>NUCLEOTIDE SEQUENCE [LARGE SCALE GENOMIC DNA]</scope>
    <source>
        <strain evidence="2 3">CGMCC 4.4663</strain>
    </source>
</reference>
<dbReference type="EMBL" id="MSIF01000014">
    <property type="protein sequence ID" value="OLF07748.1"/>
    <property type="molecule type" value="Genomic_DNA"/>
</dbReference>
<feature type="region of interest" description="Disordered" evidence="1">
    <location>
        <begin position="348"/>
        <end position="377"/>
    </location>
</feature>
<evidence type="ECO:0000256" key="1">
    <source>
        <dbReference type="SAM" id="MobiDB-lite"/>
    </source>
</evidence>
<dbReference type="InterPro" id="IPR027417">
    <property type="entry name" value="P-loop_NTPase"/>
</dbReference>
<feature type="compositionally biased region" description="Basic residues" evidence="1">
    <location>
        <begin position="533"/>
        <end position="543"/>
    </location>
</feature>
<evidence type="ECO:0000313" key="2">
    <source>
        <dbReference type="EMBL" id="OLF07748.1"/>
    </source>
</evidence>
<dbReference type="OrthoDB" id="3188010at2"/>
<gene>
    <name evidence="2" type="ORF">BLA60_25805</name>
</gene>
<feature type="region of interest" description="Disordered" evidence="1">
    <location>
        <begin position="522"/>
        <end position="543"/>
    </location>
</feature>
<sequence>MLGSTEPRLWTPPLRPLTPETSYGFEVCEFARQIGEPFDPFQEWLAIHVGELLPDGRPRFRVVLVLVARQNGKTHFLKVLILWWLFVDLPGTRMDKPTVLGTSSKLEYAKETWHAAVDTAKRVPMLAEEIAPRGIQLRNGEESFTTVHNTRYKIAASNDDAGRSLTVDRLGLDELRKHQDWTAWNAAEPTTNSVDNAQIVCLSNQGDRKAVVLRSLRKSALEFIDSGEGDPRLGLFEWSSPDGADPEDPVALAAANPNFNRRWQGDSLLGAAKRAKAAGGDQLTGFKIEYMCMEVPVLNPAVDPVGWKAGLDPGDMANLRDQLAACVDVSLDGQHACLVVAAVLPEQDDEAEVPSEASESNDDPAGGQDEGTEQAPAVRVRVEAVKAWSGPNCTREMRRDLPGLLRRIRPRVFGWFPSGPAAAVAADLADPKHKRVNRQSSWPPAGVRVEAIRQEVPAVCMGFADLVKSGGVVHSGDPMIDKHVLGAEKLLRGSTFVFTHKGPGHINGAYAAAGAVHLARTLPPMPPRPKVISSKRNRDRRTD</sequence>
<evidence type="ECO:0008006" key="4">
    <source>
        <dbReference type="Google" id="ProtNLM"/>
    </source>
</evidence>
<comment type="caution">
    <text evidence="2">The sequence shown here is derived from an EMBL/GenBank/DDBJ whole genome shotgun (WGS) entry which is preliminary data.</text>
</comment>
<accession>A0A7Z1AWJ2</accession>
<organism evidence="2 3">
    <name type="scientific">Actinophytocola xinjiangensis</name>
    <dbReference type="NCBI Taxonomy" id="485602"/>
    <lineage>
        <taxon>Bacteria</taxon>
        <taxon>Bacillati</taxon>
        <taxon>Actinomycetota</taxon>
        <taxon>Actinomycetes</taxon>
        <taxon>Pseudonocardiales</taxon>
        <taxon>Pseudonocardiaceae</taxon>
    </lineage>
</organism>
<dbReference type="Gene3D" id="3.40.50.300">
    <property type="entry name" value="P-loop containing nucleotide triphosphate hydrolases"/>
    <property type="match status" value="1"/>
</dbReference>
<name>A0A7Z1AWJ2_9PSEU</name>
<dbReference type="AlphaFoldDB" id="A0A7Z1AWJ2"/>
<proteinExistence type="predicted"/>
<evidence type="ECO:0000313" key="3">
    <source>
        <dbReference type="Proteomes" id="UP000185696"/>
    </source>
</evidence>
<keyword evidence="3" id="KW-1185">Reference proteome</keyword>
<dbReference type="Proteomes" id="UP000185696">
    <property type="component" value="Unassembled WGS sequence"/>
</dbReference>